<comment type="catalytic activity">
    <reaction evidence="1">
        <text>ATP + protein L-histidine = ADP + protein N-phospho-L-histidine.</text>
        <dbReference type="EC" id="2.7.13.3"/>
    </reaction>
</comment>
<dbReference type="Pfam" id="PF01627">
    <property type="entry name" value="Hpt"/>
    <property type="match status" value="1"/>
</dbReference>
<dbReference type="CDD" id="cd00088">
    <property type="entry name" value="HPT"/>
    <property type="match status" value="1"/>
</dbReference>
<evidence type="ECO:0000313" key="17">
    <source>
        <dbReference type="Proteomes" id="UP000274139"/>
    </source>
</evidence>
<evidence type="ECO:0000256" key="2">
    <source>
        <dbReference type="ARBA" id="ARBA00012438"/>
    </source>
</evidence>
<keyword evidence="6 16" id="KW-0808">Transferase</keyword>
<evidence type="ECO:0000256" key="10">
    <source>
        <dbReference type="ARBA" id="ARBA00023012"/>
    </source>
</evidence>
<dbReference type="Gene3D" id="1.10.287.560">
    <property type="entry name" value="Histidine kinase CheA-like, homodimeric domain"/>
    <property type="match status" value="1"/>
</dbReference>
<evidence type="ECO:0000256" key="7">
    <source>
        <dbReference type="ARBA" id="ARBA00022741"/>
    </source>
</evidence>
<evidence type="ECO:0000256" key="12">
    <source>
        <dbReference type="PROSITE-ProRule" id="PRU00110"/>
    </source>
</evidence>
<sequence length="748" mass="79313">MSIDMSQFHQVFFDETDEHLATMESVLLGIDLAAPDGEDLNAIFRAAHSIKGGAATFGFADLAALTHILENLLDKVRKGSMRLTADMVDACLNAKDVLAAMLGAHRGGEAVANPAISAVETWLEGLVAGGSAVAPPLAEAAQSPAEPAVCTTLYVELDCCLPATDYQALLQSLTALGELSVVQEGGGHDQLPWVLIFTSTLAADEVAESLAFSISPEHFRITQDHGQQDEGDFGLFLSSSIAIPTQTAAASIAFEDDGFGLFEPLAPAAGDSGPAADMLYEEDGFGLFAPVAGPAAAPAAPAMLHEEEGFGLFAPLEPAAPEQAVAAVPTVAAVAAPRQERAAPAVENSIRVNIDKVDLLLNLVGELVITQSMLTQSSQELDAVQYERLLGGISALQRNSRELQEAVMSIRMTPIAFVFNRFPRVVRDLAGKLGKQIELKMVGENTELDKGFIEKLADPLTHLVRNSLDHGVEAPEVRVAKGKSAVGRLTLRAFHQGSSIVIEVTDDGAGLNRERILAKARERGMPVSDALSDSEVWGLIFEAGFSTATEVTDVSGRGVGMDVVKRNIQSMGGRIDIDSMPDFGTTISIRLPLTLAIMDGMSVRVGHDIYVIPLSFVLESLQPQAQELKTVAGRGQLVNVRGQYLPIVSLAAFFGNADAVAASDPTRAILVIVEAGGYQLALLVDELIGQQQFVVKNLETNYRKVEGMSGATIMGDGRVALILDISIIARHNQRPAPTAARQAMTDEA</sequence>
<keyword evidence="4" id="KW-0145">Chemotaxis</keyword>
<keyword evidence="10" id="KW-0902">Two-component regulatory system</keyword>
<dbReference type="SMART" id="SM00260">
    <property type="entry name" value="CheW"/>
    <property type="match status" value="1"/>
</dbReference>
<dbReference type="InterPro" id="IPR036097">
    <property type="entry name" value="HisK_dim/P_sf"/>
</dbReference>
<evidence type="ECO:0000259" key="13">
    <source>
        <dbReference type="PROSITE" id="PS50109"/>
    </source>
</evidence>
<dbReference type="InterPro" id="IPR036061">
    <property type="entry name" value="CheW-like_dom_sf"/>
</dbReference>
<dbReference type="Gene3D" id="2.30.30.40">
    <property type="entry name" value="SH3 Domains"/>
    <property type="match status" value="1"/>
</dbReference>
<evidence type="ECO:0000259" key="15">
    <source>
        <dbReference type="PROSITE" id="PS50894"/>
    </source>
</evidence>
<dbReference type="InterPro" id="IPR005467">
    <property type="entry name" value="His_kinase_dom"/>
</dbReference>
<feature type="domain" description="Histidine kinase" evidence="13">
    <location>
        <begin position="345"/>
        <end position="595"/>
    </location>
</feature>
<dbReference type="Gene3D" id="1.20.120.160">
    <property type="entry name" value="HPT domain"/>
    <property type="match status" value="1"/>
</dbReference>
<keyword evidence="5 12" id="KW-0597">Phosphoprotein</keyword>
<evidence type="ECO:0000256" key="9">
    <source>
        <dbReference type="ARBA" id="ARBA00022840"/>
    </source>
</evidence>
<keyword evidence="17" id="KW-1185">Reference proteome</keyword>
<evidence type="ECO:0000256" key="11">
    <source>
        <dbReference type="ARBA" id="ARBA00035100"/>
    </source>
</evidence>
<dbReference type="AlphaFoldDB" id="A0A454JEG5"/>
<dbReference type="PROSITE" id="PS50894">
    <property type="entry name" value="HPT"/>
    <property type="match status" value="1"/>
</dbReference>
<dbReference type="SUPFAM" id="SSF47384">
    <property type="entry name" value="Homodimeric domain of signal transducing histidine kinase"/>
    <property type="match status" value="1"/>
</dbReference>
<dbReference type="GO" id="GO:0006935">
    <property type="term" value="P:chemotaxis"/>
    <property type="evidence" value="ECO:0007669"/>
    <property type="project" value="UniProtKB-KW"/>
</dbReference>
<dbReference type="CDD" id="cd16916">
    <property type="entry name" value="HATPase_CheA-like"/>
    <property type="match status" value="1"/>
</dbReference>
<dbReference type="CDD" id="cd00731">
    <property type="entry name" value="CheA_reg"/>
    <property type="match status" value="1"/>
</dbReference>
<dbReference type="Pfam" id="PF02518">
    <property type="entry name" value="HATPase_c"/>
    <property type="match status" value="1"/>
</dbReference>
<name>A0A454JEG5_9NEIS</name>
<protein>
    <recommendedName>
        <fullName evidence="3">Chemotaxis protein CheA</fullName>
        <ecNumber evidence="2">2.7.13.3</ecNumber>
    </recommendedName>
</protein>
<accession>A0A454JEG5</accession>
<dbReference type="InterPro" id="IPR004105">
    <property type="entry name" value="CheA-like_dim"/>
</dbReference>
<dbReference type="Pfam" id="PF01584">
    <property type="entry name" value="CheW"/>
    <property type="match status" value="1"/>
</dbReference>
<evidence type="ECO:0000256" key="3">
    <source>
        <dbReference type="ARBA" id="ARBA00021495"/>
    </source>
</evidence>
<feature type="domain" description="HPt" evidence="15">
    <location>
        <begin position="1"/>
        <end position="105"/>
    </location>
</feature>
<dbReference type="EC" id="2.7.13.3" evidence="2"/>
<dbReference type="RefSeq" id="WP_103525981.1">
    <property type="nucleotide sequence ID" value="NZ_JAIZDC010000006.1"/>
</dbReference>
<dbReference type="SMART" id="SM00073">
    <property type="entry name" value="HPT"/>
    <property type="match status" value="1"/>
</dbReference>
<dbReference type="EMBL" id="RFAR01000082">
    <property type="protein sequence ID" value="RMC93367.1"/>
    <property type="molecule type" value="Genomic_DNA"/>
</dbReference>
<reference evidence="16 17" key="1">
    <citation type="submission" date="2018-10" db="EMBL/GenBank/DDBJ databases">
        <title>Draft genome sequence of Aquitalea MWU14-2217 isolated from a wild cranberry bog in Provincetown, Massachusetts.</title>
        <authorList>
            <person name="Ebadzadsahrai G."/>
            <person name="Soby S."/>
        </authorList>
    </citation>
    <scope>NUCLEOTIDE SEQUENCE [LARGE SCALE GENOMIC DNA]</scope>
    <source>
        <strain evidence="16 17">MWU14-2217</strain>
    </source>
</reference>
<dbReference type="SUPFAM" id="SSF55874">
    <property type="entry name" value="ATPase domain of HSP90 chaperone/DNA topoisomerase II/histidine kinase"/>
    <property type="match status" value="1"/>
</dbReference>
<dbReference type="InterPro" id="IPR002545">
    <property type="entry name" value="CheW-lke_dom"/>
</dbReference>
<keyword evidence="9" id="KW-0067">ATP-binding</keyword>
<dbReference type="FunFam" id="2.30.30.40:FF:000048">
    <property type="entry name" value="Chemotaxis protein CheA, putative"/>
    <property type="match status" value="1"/>
</dbReference>
<dbReference type="Proteomes" id="UP000274139">
    <property type="component" value="Unassembled WGS sequence"/>
</dbReference>
<dbReference type="SUPFAM" id="SSF47226">
    <property type="entry name" value="Histidine-containing phosphotransfer domain, HPT domain"/>
    <property type="match status" value="1"/>
</dbReference>
<keyword evidence="8" id="KW-0418">Kinase</keyword>
<dbReference type="Pfam" id="PF02895">
    <property type="entry name" value="H-kinase_dim"/>
    <property type="match status" value="1"/>
</dbReference>
<evidence type="ECO:0000256" key="1">
    <source>
        <dbReference type="ARBA" id="ARBA00000085"/>
    </source>
</evidence>
<evidence type="ECO:0000313" key="16">
    <source>
        <dbReference type="EMBL" id="RMC93367.1"/>
    </source>
</evidence>
<dbReference type="InterPro" id="IPR004358">
    <property type="entry name" value="Sig_transdc_His_kin-like_C"/>
</dbReference>
<dbReference type="SUPFAM" id="SSF50341">
    <property type="entry name" value="CheW-like"/>
    <property type="match status" value="1"/>
</dbReference>
<dbReference type="InterPro" id="IPR036890">
    <property type="entry name" value="HATPase_C_sf"/>
</dbReference>
<evidence type="ECO:0000256" key="6">
    <source>
        <dbReference type="ARBA" id="ARBA00022679"/>
    </source>
</evidence>
<dbReference type="SMART" id="SM00387">
    <property type="entry name" value="HATPase_c"/>
    <property type="match status" value="1"/>
</dbReference>
<feature type="modified residue" description="Phosphohistidine" evidence="12">
    <location>
        <position position="48"/>
    </location>
</feature>
<dbReference type="FunFam" id="3.30.565.10:FF:000016">
    <property type="entry name" value="Chemotaxis protein CheA, putative"/>
    <property type="match status" value="1"/>
</dbReference>
<keyword evidence="7" id="KW-0547">Nucleotide-binding</keyword>
<dbReference type="PROSITE" id="PS50109">
    <property type="entry name" value="HIS_KIN"/>
    <property type="match status" value="1"/>
</dbReference>
<dbReference type="InterPro" id="IPR003594">
    <property type="entry name" value="HATPase_dom"/>
</dbReference>
<comment type="function">
    <text evidence="11">Involved in the transmission of sensory signals from the chemoreceptors to the flagellar motors. CheA is autophosphorylated; it can transfer its phosphate group to either CheB or CheY.</text>
</comment>
<evidence type="ECO:0000256" key="8">
    <source>
        <dbReference type="ARBA" id="ARBA00022777"/>
    </source>
</evidence>
<feature type="domain" description="CheW-like" evidence="14">
    <location>
        <begin position="597"/>
        <end position="734"/>
    </location>
</feature>
<dbReference type="InterPro" id="IPR051315">
    <property type="entry name" value="Bact_Chemotaxis_CheA"/>
</dbReference>
<dbReference type="InterPro" id="IPR037006">
    <property type="entry name" value="CheA-like_homodim_sf"/>
</dbReference>
<evidence type="ECO:0000259" key="14">
    <source>
        <dbReference type="PROSITE" id="PS50851"/>
    </source>
</evidence>
<dbReference type="InterPro" id="IPR008207">
    <property type="entry name" value="Sig_transdc_His_kin_Hpt_dom"/>
</dbReference>
<comment type="caution">
    <text evidence="16">The sequence shown here is derived from an EMBL/GenBank/DDBJ whole genome shotgun (WGS) entry which is preliminary data.</text>
</comment>
<dbReference type="PROSITE" id="PS50851">
    <property type="entry name" value="CHEW"/>
    <property type="match status" value="1"/>
</dbReference>
<gene>
    <name evidence="16" type="ORF">EAY64_17260</name>
</gene>
<dbReference type="PANTHER" id="PTHR43395">
    <property type="entry name" value="SENSOR HISTIDINE KINASE CHEA"/>
    <property type="match status" value="1"/>
</dbReference>
<dbReference type="GO" id="GO:0000155">
    <property type="term" value="F:phosphorelay sensor kinase activity"/>
    <property type="evidence" value="ECO:0007669"/>
    <property type="project" value="InterPro"/>
</dbReference>
<dbReference type="GO" id="GO:0005737">
    <property type="term" value="C:cytoplasm"/>
    <property type="evidence" value="ECO:0007669"/>
    <property type="project" value="InterPro"/>
</dbReference>
<dbReference type="PRINTS" id="PR00344">
    <property type="entry name" value="BCTRLSENSOR"/>
</dbReference>
<organism evidence="16 17">
    <name type="scientific">Aquitalea palustris</name>
    <dbReference type="NCBI Taxonomy" id="2480983"/>
    <lineage>
        <taxon>Bacteria</taxon>
        <taxon>Pseudomonadati</taxon>
        <taxon>Pseudomonadota</taxon>
        <taxon>Betaproteobacteria</taxon>
        <taxon>Neisseriales</taxon>
        <taxon>Chromobacteriaceae</taxon>
        <taxon>Aquitalea</taxon>
    </lineage>
</organism>
<dbReference type="PANTHER" id="PTHR43395:SF10">
    <property type="entry name" value="CHEMOTAXIS PROTEIN CHEA"/>
    <property type="match status" value="1"/>
</dbReference>
<dbReference type="SMART" id="SM01231">
    <property type="entry name" value="H-kinase_dim"/>
    <property type="match status" value="1"/>
</dbReference>
<evidence type="ECO:0000256" key="5">
    <source>
        <dbReference type="ARBA" id="ARBA00022553"/>
    </source>
</evidence>
<evidence type="ECO:0000256" key="4">
    <source>
        <dbReference type="ARBA" id="ARBA00022500"/>
    </source>
</evidence>
<dbReference type="GO" id="GO:0005524">
    <property type="term" value="F:ATP binding"/>
    <property type="evidence" value="ECO:0007669"/>
    <property type="project" value="UniProtKB-KW"/>
</dbReference>
<proteinExistence type="predicted"/>
<dbReference type="Gene3D" id="3.30.565.10">
    <property type="entry name" value="Histidine kinase-like ATPase, C-terminal domain"/>
    <property type="match status" value="1"/>
</dbReference>
<dbReference type="InterPro" id="IPR036641">
    <property type="entry name" value="HPT_dom_sf"/>
</dbReference>
<dbReference type="OrthoDB" id="9146932at2"/>